<dbReference type="OrthoDB" id="19988at2759"/>
<dbReference type="PANTHER" id="PTHR15922">
    <property type="entry name" value="NEUROBLASTOMA-AMPLIFIED SEQUENCE"/>
    <property type="match status" value="1"/>
</dbReference>
<dbReference type="InterPro" id="IPR029145">
    <property type="entry name" value="NBAS_N"/>
</dbReference>
<organism evidence="4">
    <name type="scientific">Rodentolepis nana</name>
    <name type="common">Dwarf tapeworm</name>
    <name type="synonym">Hymenolepis nana</name>
    <dbReference type="NCBI Taxonomy" id="102285"/>
    <lineage>
        <taxon>Eukaryota</taxon>
        <taxon>Metazoa</taxon>
        <taxon>Spiralia</taxon>
        <taxon>Lophotrochozoa</taxon>
        <taxon>Platyhelminthes</taxon>
        <taxon>Cestoda</taxon>
        <taxon>Eucestoda</taxon>
        <taxon>Cyclophyllidea</taxon>
        <taxon>Hymenolepididae</taxon>
        <taxon>Rodentolepis</taxon>
    </lineage>
</organism>
<evidence type="ECO:0000313" key="4">
    <source>
        <dbReference type="WBParaSite" id="HNAJ_0000157801-mRNA-1"/>
    </source>
</evidence>
<evidence type="ECO:0000313" key="2">
    <source>
        <dbReference type="EMBL" id="VDN97436.1"/>
    </source>
</evidence>
<dbReference type="Proteomes" id="UP000278807">
    <property type="component" value="Unassembled WGS sequence"/>
</dbReference>
<accession>A0A0R3T3J1</accession>
<reference evidence="4" key="1">
    <citation type="submission" date="2017-02" db="UniProtKB">
        <authorList>
            <consortium name="WormBaseParasite"/>
        </authorList>
    </citation>
    <scope>IDENTIFICATION</scope>
</reference>
<dbReference type="Gene3D" id="2.130.10.10">
    <property type="entry name" value="YVTN repeat-like/Quinoprotein amine dehydrogenase"/>
    <property type="match status" value="1"/>
</dbReference>
<dbReference type="PANTHER" id="PTHR15922:SF2">
    <property type="entry name" value="NBAS SUBUNIT OF NRZ TETHERING COMPLEX"/>
    <property type="match status" value="1"/>
</dbReference>
<gene>
    <name evidence="2" type="ORF">HNAJ_LOCUS1577</name>
</gene>
<evidence type="ECO:0000259" key="1">
    <source>
        <dbReference type="Pfam" id="PF15492"/>
    </source>
</evidence>
<proteinExistence type="predicted"/>
<dbReference type="Pfam" id="PF15492">
    <property type="entry name" value="Nbas_N"/>
    <property type="match status" value="1"/>
</dbReference>
<dbReference type="EMBL" id="UZAE01000631">
    <property type="protein sequence ID" value="VDN97436.1"/>
    <property type="molecule type" value="Genomic_DNA"/>
</dbReference>
<dbReference type="GO" id="GO:0070939">
    <property type="term" value="C:Dsl1/NZR complex"/>
    <property type="evidence" value="ECO:0007669"/>
    <property type="project" value="TreeGrafter"/>
</dbReference>
<protein>
    <submittedName>
        <fullName evidence="4">Nbas_N domain-containing protein</fullName>
    </submittedName>
</protein>
<dbReference type="SUPFAM" id="SSF50978">
    <property type="entry name" value="WD40 repeat-like"/>
    <property type="match status" value="1"/>
</dbReference>
<dbReference type="InterPro" id="IPR036322">
    <property type="entry name" value="WD40_repeat_dom_sf"/>
</dbReference>
<dbReference type="STRING" id="102285.A0A0R3T3J1"/>
<dbReference type="WBParaSite" id="HNAJ_0000157801-mRNA-1">
    <property type="protein sequence ID" value="HNAJ_0000157801-mRNA-1"/>
    <property type="gene ID" value="HNAJ_0000157801"/>
</dbReference>
<sequence length="2336" mass="261881">MSSNLYIREDLVSLKAELLESVIFYDPIALASKLSLHEFTKSDASESSIFRIGKNLKSYLSNILCASSPVLLAYSQYKSAGYPWTVGFLPSSLAAVLAVRFLEISPPISTVDDISSFKDIQPDVASPDSTLTAIAISLSASSSEKSSLNGWRRWPLSYVDPYPQWRTLNFYLDEVAAIGYSNGVIEVIYLSTDDGPQIIIKNSIETDFAPIVGLYFVQGSSHLLVCRFSGVMEIWNLNRKCAGYSALLVFQKLRESPIFSTVYDPKSSLLVLGGGFVGSGGESLKVFSVVDFSLDEYSHCQSLCSGSANTSGTPMKFRSIMRSISSRQSSNLIDGFVSLSLSPDGSFLSALHCTRAISVWSFPACSLITTIISDAVTIDSSILSCKPLSPFLNSKITVPLHLSWWRRVSQVPLLAILKSDGSLSVIDIDTLENQLFNVDQNQEGKPIQLAPFTSFAAVNVIDSNKAELILLECTLENLGKEDAKNVLPGTSSQGGYIGRIATVLGISRKMETGCDFTDQIEIATASILMRANIIRIASTSRLELCIHRLRSCRFSEALDLACNSDMEVSPETVWQYQFLSLFHFPVKPTSFERLVNLCVQKITRHGNWLLRECLCEIPRVDIPLWDAVDLFHTTRFLLNSVLYRSTNVNTTALFRERIYHLDIISRIYAEECATSLSSKLVTHDHDFTRDVKARCLEIEVYRQNHPLAIALWYLHSKRYTAFAILLSHYHSILSPHLISLLSTIPATQSPVMSLRPITQFPSAMSDEIPTLTESIESSYQVAFHRLTSLLPAGFPWVNSPPTYSNFANWACSRAYELDRLTGIVTNSVELLEVATDIIKSVSFVGNGQLQRAKRRALRKLERHLNEVNQFASILYRASAGYDFSSTLRRKIDLGDGLVVYLNQIKLIEFHKLTSEQRLEMLIRAYISSSSKLKPVDVFAILTNGLLPFIASYAKGPLEPPLKQCLLRVAEFCSVGFEAIIILARHWQTGDVALATALKDFSFQQCLVDFLIEFSPSSTDSSETYLRNAQELISILFQTQSGGEEDVCLQRLSECCNALLEYYTLVSELGYFAPPKGMPVSLGDALTLSSDPARFMQLVNRWIRSTLIAQSEMHRQAKYLTEDVTSRRDDIASSSLQAMKKHVYFYSTAGEESTRSSEIVEDNSSPIAIFQRLCAALTHLLGANTNDEARYNLLVGVLCSGDRCLIDFARSELVKDAEHDSVWIKSLHYASGVYFDATPTFGMGEVNEELGALCLSFLPSHDDSTNLKFYGAVKFLSAIDRLNGRSSALFSRSTWLKMRQKRKAELFTSALQELLYLTYLTEVDLKQAGRYFDLNEVEVNRCFLRAAIQAASSKTLPIAATEKTVTLMLTILSTPEPSAWRELRLWSRAPGEILSCLFPNLKGAVLERFRLTLARFVITHSVFEASCVEYSDITSDFIETCASQKPSEGPGSSSRATGRIFSVLSSNSSSSQDYPIIKNGKPYLPCHFYISPLDPIELENYSISRSSSSFFANTKSTENLDTAGIHEMWINGCLDAHALDIALSYAYGPPLGLKPRYWTKLLCTRISDRIRTSENDCNEMENFRIVVASVSGITPPTNSNALFPSSKILLRSLSRLADKHPRIAQWRSKALVSLLVSNPDKFFHDSDYRRNELMSISRTSHEVSLLLARHMQESRSQLILSNLSAIVFSDPSIESEEIRRQLKEISPYLKRDLSVEELTTYLYEIIDPRIDEIPLCRIYPLLKVFFVILNDTDMGWTLRGDSLLTHLNLMRTVMYLDSSVYFAILSALHESSPEDVIARVRPLLINKSTVEGVVALMQHYEFSPKDISKAKIFATYASSLLEKLDFPVRDCTEFLDSMVEDNGDASLLVSWILENLFGQKAFTRSLDLAGSMEVVTSAIEVLRSRTTDKEALNTLNRLRSDLQKRLDWIQEPSKESLLLSESLLKNVILHRFDDIESVPILFLQATREFTSKSAVEDSTKPFSIILSSFIAFIERIAGLLSEDFDEVILTALSNALNDFLSVTVLDWVYLDASSRIDLEKSDDIIVNFVRSKSVNQHDLVISYLLSLSSLRQIFGTVILNINPSVEHRRILTHDAFTYVLSHFGLPLNSIENPIERLLIYLRGTQPLADPIMSLLGEEGLKNASLVQAVAVAIELSVLYLPKHSSDNEVKVWQSWLKCFTQHQLLHKFPRQLISRIHMARNPNESYLKALGSLKTDDPNLIEVVQSARLLAFSPYDNFLSDLPERVRLDPISSRRFVSRGDVLKMDNLKSSILEAILEVTVNPRYDAFLRIVLSEMRASEHAWLEIVLIGKALLERNQKIGTMKEVLLKIGTFLSLT</sequence>
<keyword evidence="3" id="KW-1185">Reference proteome</keyword>
<dbReference type="GO" id="GO:0000149">
    <property type="term" value="F:SNARE binding"/>
    <property type="evidence" value="ECO:0007669"/>
    <property type="project" value="TreeGrafter"/>
</dbReference>
<dbReference type="InterPro" id="IPR015943">
    <property type="entry name" value="WD40/YVTN_repeat-like_dom_sf"/>
</dbReference>
<evidence type="ECO:0000313" key="3">
    <source>
        <dbReference type="Proteomes" id="UP000278807"/>
    </source>
</evidence>
<reference evidence="2 3" key="2">
    <citation type="submission" date="2018-11" db="EMBL/GenBank/DDBJ databases">
        <authorList>
            <consortium name="Pathogen Informatics"/>
        </authorList>
    </citation>
    <scope>NUCLEOTIDE SEQUENCE [LARGE SCALE GENOMIC DNA]</scope>
</reference>
<dbReference type="GO" id="GO:0006890">
    <property type="term" value="P:retrograde vesicle-mediated transport, Golgi to endoplasmic reticulum"/>
    <property type="evidence" value="ECO:0007669"/>
    <property type="project" value="TreeGrafter"/>
</dbReference>
<feature type="domain" description="Neuroblastoma-amplified sequence N-terminal" evidence="1">
    <location>
        <begin position="159"/>
        <end position="366"/>
    </location>
</feature>
<name>A0A0R3T3J1_RODNA</name>